<evidence type="ECO:0000256" key="13">
    <source>
        <dbReference type="SAM" id="Phobius"/>
    </source>
</evidence>
<comment type="caution">
    <text evidence="15">The sequence shown here is derived from an EMBL/GenBank/DDBJ whole genome shotgun (WGS) entry which is preliminary data.</text>
</comment>
<dbReference type="Proteomes" id="UP000823936">
    <property type="component" value="Unassembled WGS sequence"/>
</dbReference>
<dbReference type="NCBIfam" id="TIGR04265">
    <property type="entry name" value="bac_cardiolipin"/>
    <property type="match status" value="1"/>
</dbReference>
<dbReference type="InterPro" id="IPR025202">
    <property type="entry name" value="PLD-like_dom"/>
</dbReference>
<dbReference type="InterPro" id="IPR001736">
    <property type="entry name" value="PLipase_D/transphosphatidylase"/>
</dbReference>
<protein>
    <recommendedName>
        <fullName evidence="12">Cardiolipin synthase</fullName>
        <ecNumber evidence="12">2.7.8.-</ecNumber>
    </recommendedName>
</protein>
<keyword evidence="10" id="KW-0594">Phospholipid biosynthesis</keyword>
<evidence type="ECO:0000256" key="5">
    <source>
        <dbReference type="ARBA" id="ARBA00022692"/>
    </source>
</evidence>
<sequence length="509" mass="59039">MGKLIKILTSRLLWTLLLFLSEFVMLALLVYWAAYTKGFFLVFYLISMLVILIVLSRKENPSYKMVWIAIVSFVPVFGGVMYLLFGNKQIGRLSARKLLKYRNAENREVFLDDRISHSASIEATGEDQIKRLENYIYNTTLFPACQNTESMYFETGTEFRNDLLIKLENAKKFIFIEYFIIGEGRFLSDVRKILSKKAREGLDVRLIYDDMGSINSVSYRYDRDLEKDGIKTIKFNPLRLHVNPRLNFRDHRKIVVIDGDIGYTGGLNIADEYTNDEIRFAYWKDNAIRLSGSAVFSLTRLFLSMWDALKGIKEEVMLFRPSHLPPSDGVVQVFGSNPFADIPVGENAYIEMVNSARRYLWITTPYLIPDDTMTNALKNASLGGVDVRIITPSVPDKKQVHEVSRSNYKNLIEAGVKIYEYTPGFIHTKMFLSDDNRAIVGTTNMDYRSFYLHFELSVLFYSSSMCKSVKEDFLAIMDVSKRMKRDSHEKINIIRRLFRYFYRMFSPAL</sequence>
<feature type="transmembrane region" description="Helical" evidence="13">
    <location>
        <begin position="38"/>
        <end position="55"/>
    </location>
</feature>
<gene>
    <name evidence="15" type="primary">cls</name>
    <name evidence="15" type="ORF">IAB12_07325</name>
</gene>
<name>A0A9D1TND0_9SPIO</name>
<dbReference type="AlphaFoldDB" id="A0A9D1TND0"/>
<dbReference type="Gene3D" id="3.30.870.10">
    <property type="entry name" value="Endonuclease Chain A"/>
    <property type="match status" value="2"/>
</dbReference>
<dbReference type="SMART" id="SM00155">
    <property type="entry name" value="PLDc"/>
    <property type="match status" value="2"/>
</dbReference>
<dbReference type="GO" id="GO:0008808">
    <property type="term" value="F:cardiolipin synthase activity"/>
    <property type="evidence" value="ECO:0007669"/>
    <property type="project" value="UniProtKB-UniRule"/>
</dbReference>
<dbReference type="GO" id="GO:0005886">
    <property type="term" value="C:plasma membrane"/>
    <property type="evidence" value="ECO:0007669"/>
    <property type="project" value="UniProtKB-SubCell"/>
</dbReference>
<feature type="transmembrane region" description="Helical" evidence="13">
    <location>
        <begin position="12"/>
        <end position="32"/>
    </location>
</feature>
<evidence type="ECO:0000256" key="9">
    <source>
        <dbReference type="ARBA" id="ARBA00023136"/>
    </source>
</evidence>
<dbReference type="PANTHER" id="PTHR21248">
    <property type="entry name" value="CARDIOLIPIN SYNTHASE"/>
    <property type="match status" value="1"/>
</dbReference>
<dbReference type="GO" id="GO:0032049">
    <property type="term" value="P:cardiolipin biosynthetic process"/>
    <property type="evidence" value="ECO:0007669"/>
    <property type="project" value="UniProtKB-UniRule"/>
</dbReference>
<reference evidence="15" key="1">
    <citation type="journal article" date="2021" name="PeerJ">
        <title>Extensive microbial diversity within the chicken gut microbiome revealed by metagenomics and culture.</title>
        <authorList>
            <person name="Gilroy R."/>
            <person name="Ravi A."/>
            <person name="Getino M."/>
            <person name="Pursley I."/>
            <person name="Horton D.L."/>
            <person name="Alikhan N.F."/>
            <person name="Baker D."/>
            <person name="Gharbi K."/>
            <person name="Hall N."/>
            <person name="Watson M."/>
            <person name="Adriaenssens E.M."/>
            <person name="Foster-Nyarko E."/>
            <person name="Jarju S."/>
            <person name="Secka A."/>
            <person name="Antonio M."/>
            <person name="Oren A."/>
            <person name="Chaudhuri R.R."/>
            <person name="La Ragione R."/>
            <person name="Hildebrand F."/>
            <person name="Pallen M.J."/>
        </authorList>
    </citation>
    <scope>NUCLEOTIDE SEQUENCE</scope>
    <source>
        <strain evidence="15">Gambia11-129</strain>
    </source>
</reference>
<evidence type="ECO:0000256" key="7">
    <source>
        <dbReference type="ARBA" id="ARBA00022989"/>
    </source>
</evidence>
<keyword evidence="6" id="KW-0677">Repeat</keyword>
<organism evidence="15 16">
    <name type="scientific">Candidatus Ornithospirochaeta avicola</name>
    <dbReference type="NCBI Taxonomy" id="2840896"/>
    <lineage>
        <taxon>Bacteria</taxon>
        <taxon>Pseudomonadati</taxon>
        <taxon>Spirochaetota</taxon>
        <taxon>Spirochaetia</taxon>
        <taxon>Spirochaetales</taxon>
        <taxon>Spirochaetaceae</taxon>
        <taxon>Spirochaetaceae incertae sedis</taxon>
        <taxon>Candidatus Ornithospirochaeta</taxon>
    </lineage>
</organism>
<dbReference type="InterPro" id="IPR022924">
    <property type="entry name" value="Cardiolipin_synthase"/>
</dbReference>
<keyword evidence="3" id="KW-0444">Lipid biosynthesis</keyword>
<keyword evidence="8" id="KW-0443">Lipid metabolism</keyword>
<evidence type="ECO:0000256" key="8">
    <source>
        <dbReference type="ARBA" id="ARBA00023098"/>
    </source>
</evidence>
<dbReference type="EC" id="2.7.8.-" evidence="12"/>
<feature type="domain" description="PLD phosphodiesterase" evidence="14">
    <location>
        <begin position="422"/>
        <end position="449"/>
    </location>
</feature>
<evidence type="ECO:0000256" key="6">
    <source>
        <dbReference type="ARBA" id="ARBA00022737"/>
    </source>
</evidence>
<evidence type="ECO:0000313" key="15">
    <source>
        <dbReference type="EMBL" id="HIV99569.1"/>
    </source>
</evidence>
<keyword evidence="7 13" id="KW-1133">Transmembrane helix</keyword>
<dbReference type="Pfam" id="PF13091">
    <property type="entry name" value="PLDc_2"/>
    <property type="match status" value="2"/>
</dbReference>
<evidence type="ECO:0000313" key="16">
    <source>
        <dbReference type="Proteomes" id="UP000823936"/>
    </source>
</evidence>
<evidence type="ECO:0000259" key="14">
    <source>
        <dbReference type="PROSITE" id="PS50035"/>
    </source>
</evidence>
<evidence type="ECO:0000256" key="4">
    <source>
        <dbReference type="ARBA" id="ARBA00022679"/>
    </source>
</evidence>
<accession>A0A9D1TND0</accession>
<dbReference type="CDD" id="cd09160">
    <property type="entry name" value="PLDc_SMU_988_like_2"/>
    <property type="match status" value="1"/>
</dbReference>
<keyword evidence="9 13" id="KW-0472">Membrane</keyword>
<dbReference type="PROSITE" id="PS50035">
    <property type="entry name" value="PLD"/>
    <property type="match status" value="2"/>
</dbReference>
<dbReference type="InterPro" id="IPR027379">
    <property type="entry name" value="CLS_N"/>
</dbReference>
<dbReference type="Pfam" id="PF13396">
    <property type="entry name" value="PLDc_N"/>
    <property type="match status" value="1"/>
</dbReference>
<reference evidence="15" key="2">
    <citation type="submission" date="2021-04" db="EMBL/GenBank/DDBJ databases">
        <authorList>
            <person name="Gilroy R."/>
        </authorList>
    </citation>
    <scope>NUCLEOTIDE SEQUENCE</scope>
    <source>
        <strain evidence="15">Gambia11-129</strain>
    </source>
</reference>
<comment type="subcellular location">
    <subcellularLocation>
        <location evidence="1">Cell membrane</location>
        <topology evidence="1">Multi-pass membrane protein</topology>
    </subcellularLocation>
</comment>
<evidence type="ECO:0000256" key="12">
    <source>
        <dbReference type="NCBIfam" id="TIGR04265"/>
    </source>
</evidence>
<dbReference type="EMBL" id="DXHU01000023">
    <property type="protein sequence ID" value="HIV99569.1"/>
    <property type="molecule type" value="Genomic_DNA"/>
</dbReference>
<keyword evidence="2" id="KW-1003">Cell membrane</keyword>
<keyword evidence="11" id="KW-1208">Phospholipid metabolism</keyword>
<keyword evidence="5 13" id="KW-0812">Transmembrane</keyword>
<evidence type="ECO:0000256" key="2">
    <source>
        <dbReference type="ARBA" id="ARBA00022475"/>
    </source>
</evidence>
<keyword evidence="4" id="KW-0808">Transferase</keyword>
<dbReference type="SUPFAM" id="SSF56024">
    <property type="entry name" value="Phospholipase D/nuclease"/>
    <property type="match status" value="2"/>
</dbReference>
<proteinExistence type="predicted"/>
<feature type="transmembrane region" description="Helical" evidence="13">
    <location>
        <begin position="67"/>
        <end position="85"/>
    </location>
</feature>
<evidence type="ECO:0000256" key="3">
    <source>
        <dbReference type="ARBA" id="ARBA00022516"/>
    </source>
</evidence>
<dbReference type="PANTHER" id="PTHR21248:SF22">
    <property type="entry name" value="PHOSPHOLIPASE D"/>
    <property type="match status" value="1"/>
</dbReference>
<feature type="domain" description="PLD phosphodiesterase" evidence="14">
    <location>
        <begin position="246"/>
        <end position="273"/>
    </location>
</feature>
<evidence type="ECO:0000256" key="11">
    <source>
        <dbReference type="ARBA" id="ARBA00023264"/>
    </source>
</evidence>
<evidence type="ECO:0000256" key="1">
    <source>
        <dbReference type="ARBA" id="ARBA00004651"/>
    </source>
</evidence>
<evidence type="ECO:0000256" key="10">
    <source>
        <dbReference type="ARBA" id="ARBA00023209"/>
    </source>
</evidence>